<evidence type="ECO:0000313" key="3">
    <source>
        <dbReference type="Proteomes" id="UP000037035"/>
    </source>
</evidence>
<evidence type="ECO:0000313" key="2">
    <source>
        <dbReference type="EMBL" id="KNZ64386.1"/>
    </source>
</evidence>
<name>A0A0L6VUL2_9BASI</name>
<dbReference type="OrthoDB" id="10562749at2759"/>
<accession>A0A0L6VUL2</accession>
<comment type="caution">
    <text evidence="2">The sequence shown here is derived from an EMBL/GenBank/DDBJ whole genome shotgun (WGS) entry which is preliminary data.</text>
</comment>
<protein>
    <recommendedName>
        <fullName evidence="1">Tet-like 2OG-Fe(II) oxygenase domain-containing protein</fullName>
    </recommendedName>
</protein>
<proteinExistence type="predicted"/>
<dbReference type="EMBL" id="LAVV01000399">
    <property type="protein sequence ID" value="KNZ64386.1"/>
    <property type="molecule type" value="Genomic_DNA"/>
</dbReference>
<reference evidence="2 3" key="1">
    <citation type="submission" date="2015-08" db="EMBL/GenBank/DDBJ databases">
        <title>Next Generation Sequencing and Analysis of the Genome of Puccinia sorghi L Schw, the Causal Agent of Maize Common Rust.</title>
        <authorList>
            <person name="Rochi L."/>
            <person name="Burguener G."/>
            <person name="Darino M."/>
            <person name="Turjanski A."/>
            <person name="Kreff E."/>
            <person name="Dieguez M.J."/>
            <person name="Sacco F."/>
        </authorList>
    </citation>
    <scope>NUCLEOTIDE SEQUENCE [LARGE SCALE GENOMIC DNA]</scope>
    <source>
        <strain evidence="2 3">RO10H11247</strain>
    </source>
</reference>
<keyword evidence="3" id="KW-1185">Reference proteome</keyword>
<dbReference type="AlphaFoldDB" id="A0A0L6VUL2"/>
<dbReference type="InterPro" id="IPR046798">
    <property type="entry name" value="2OG-FeII_Oxy_6"/>
</dbReference>
<sequence>MSFFNPPHKDTEDISPFAFVLFLPTCSSDGTLVDGSEYDDTSGPLLFPDHKFGIKFYHQHGIVKMIWQANKYTQCTMPHSISQDFFRLGFAVQINPSLTNACICYHRGFYKKAENYFCDHFFNLFFRLGKFTSKIPKKISFLCA</sequence>
<dbReference type="Pfam" id="PF20515">
    <property type="entry name" value="2OG-FeII_Oxy_6"/>
    <property type="match status" value="1"/>
</dbReference>
<dbReference type="Proteomes" id="UP000037035">
    <property type="component" value="Unassembled WGS sequence"/>
</dbReference>
<gene>
    <name evidence="2" type="ORF">VP01_1035g1</name>
</gene>
<organism evidence="2 3">
    <name type="scientific">Puccinia sorghi</name>
    <dbReference type="NCBI Taxonomy" id="27349"/>
    <lineage>
        <taxon>Eukaryota</taxon>
        <taxon>Fungi</taxon>
        <taxon>Dikarya</taxon>
        <taxon>Basidiomycota</taxon>
        <taxon>Pucciniomycotina</taxon>
        <taxon>Pucciniomycetes</taxon>
        <taxon>Pucciniales</taxon>
        <taxon>Pucciniaceae</taxon>
        <taxon>Puccinia</taxon>
    </lineage>
</organism>
<dbReference type="VEuPathDB" id="FungiDB:VP01_1035g1"/>
<feature type="domain" description="Tet-like 2OG-Fe(II) oxygenase" evidence="1">
    <location>
        <begin position="3"/>
        <end position="78"/>
    </location>
</feature>
<evidence type="ECO:0000259" key="1">
    <source>
        <dbReference type="Pfam" id="PF20515"/>
    </source>
</evidence>